<dbReference type="PRINTS" id="PR00778">
    <property type="entry name" value="HTHARSR"/>
</dbReference>
<dbReference type="InterPro" id="IPR036390">
    <property type="entry name" value="WH_DNA-bd_sf"/>
</dbReference>
<feature type="domain" description="HTH arsR-type" evidence="5">
    <location>
        <begin position="6"/>
        <end position="104"/>
    </location>
</feature>
<evidence type="ECO:0000313" key="7">
    <source>
        <dbReference type="Proteomes" id="UP000550787"/>
    </source>
</evidence>
<evidence type="ECO:0000259" key="5">
    <source>
        <dbReference type="PROSITE" id="PS50987"/>
    </source>
</evidence>
<dbReference type="InterPro" id="IPR011991">
    <property type="entry name" value="ArsR-like_HTH"/>
</dbReference>
<dbReference type="InterPro" id="IPR001845">
    <property type="entry name" value="HTH_ArsR_DNA-bd_dom"/>
</dbReference>
<gene>
    <name evidence="6" type="ORF">HLH33_18770</name>
</gene>
<dbReference type="RefSeq" id="WP_183116681.1">
    <property type="nucleotide sequence ID" value="NZ_JABEQG010000073.1"/>
</dbReference>
<evidence type="ECO:0000256" key="4">
    <source>
        <dbReference type="SAM" id="MobiDB-lite"/>
    </source>
</evidence>
<dbReference type="NCBIfam" id="NF033788">
    <property type="entry name" value="HTH_metalloreg"/>
    <property type="match status" value="1"/>
</dbReference>
<evidence type="ECO:0000313" key="6">
    <source>
        <dbReference type="EMBL" id="MBB2158308.1"/>
    </source>
</evidence>
<dbReference type="Proteomes" id="UP000550787">
    <property type="component" value="Unassembled WGS sequence"/>
</dbReference>
<feature type="compositionally biased region" description="Pro residues" evidence="4">
    <location>
        <begin position="110"/>
        <end position="131"/>
    </location>
</feature>
<name>A0A7W4NN76_GLUDI</name>
<feature type="region of interest" description="Disordered" evidence="4">
    <location>
        <begin position="102"/>
        <end position="133"/>
    </location>
</feature>
<reference evidence="6 7" key="1">
    <citation type="submission" date="2020-04" db="EMBL/GenBank/DDBJ databases">
        <title>Description of novel Gluconacetobacter.</title>
        <authorList>
            <person name="Sombolestani A."/>
        </authorList>
    </citation>
    <scope>NUCLEOTIDE SEQUENCE [LARGE SCALE GENOMIC DNA]</scope>
    <source>
        <strain evidence="6 7">LMG 7603</strain>
    </source>
</reference>
<dbReference type="GO" id="GO:0003700">
    <property type="term" value="F:DNA-binding transcription factor activity"/>
    <property type="evidence" value="ECO:0007669"/>
    <property type="project" value="InterPro"/>
</dbReference>
<organism evidence="6 7">
    <name type="scientific">Gluconacetobacter diazotrophicus</name>
    <name type="common">Acetobacter diazotrophicus</name>
    <dbReference type="NCBI Taxonomy" id="33996"/>
    <lineage>
        <taxon>Bacteria</taxon>
        <taxon>Pseudomonadati</taxon>
        <taxon>Pseudomonadota</taxon>
        <taxon>Alphaproteobacteria</taxon>
        <taxon>Acetobacterales</taxon>
        <taxon>Acetobacteraceae</taxon>
        <taxon>Gluconacetobacter</taxon>
    </lineage>
</organism>
<keyword evidence="2" id="KW-0238">DNA-binding</keyword>
<sequence>MTAGPLTRPAAERLADRLRPLAQPQRLMILSLLLAGEHTVGEIETRTGIGQPALSQQLAELRRSGLVTTRRAARQVHYRIADTAGLRQTRAILTLFGDDAPQIRAEAPADPTPSPAAPSPATPSRAAPPPDGAARFVHILAPGA</sequence>
<dbReference type="SUPFAM" id="SSF46785">
    <property type="entry name" value="Winged helix' DNA-binding domain"/>
    <property type="match status" value="1"/>
</dbReference>
<dbReference type="Gene3D" id="1.10.10.10">
    <property type="entry name" value="Winged helix-like DNA-binding domain superfamily/Winged helix DNA-binding domain"/>
    <property type="match status" value="1"/>
</dbReference>
<dbReference type="InterPro" id="IPR036388">
    <property type="entry name" value="WH-like_DNA-bd_sf"/>
</dbReference>
<dbReference type="GO" id="GO:0003677">
    <property type="term" value="F:DNA binding"/>
    <property type="evidence" value="ECO:0007669"/>
    <property type="project" value="UniProtKB-KW"/>
</dbReference>
<comment type="caution">
    <text evidence="6">The sequence shown here is derived from an EMBL/GenBank/DDBJ whole genome shotgun (WGS) entry which is preliminary data.</text>
</comment>
<dbReference type="SMART" id="SM00418">
    <property type="entry name" value="HTH_ARSR"/>
    <property type="match status" value="1"/>
</dbReference>
<dbReference type="InterPro" id="IPR051011">
    <property type="entry name" value="Metal_resp_trans_reg"/>
</dbReference>
<dbReference type="PANTHER" id="PTHR43132">
    <property type="entry name" value="ARSENICAL RESISTANCE OPERON REPRESSOR ARSR-RELATED"/>
    <property type="match status" value="1"/>
</dbReference>
<keyword evidence="3" id="KW-0804">Transcription</keyword>
<dbReference type="AlphaFoldDB" id="A0A7W4NN76"/>
<keyword evidence="1" id="KW-0805">Transcription regulation</keyword>
<dbReference type="EMBL" id="JABEQG010000073">
    <property type="protein sequence ID" value="MBB2158308.1"/>
    <property type="molecule type" value="Genomic_DNA"/>
</dbReference>
<dbReference type="CDD" id="cd00090">
    <property type="entry name" value="HTH_ARSR"/>
    <property type="match status" value="1"/>
</dbReference>
<evidence type="ECO:0000256" key="3">
    <source>
        <dbReference type="ARBA" id="ARBA00023163"/>
    </source>
</evidence>
<dbReference type="PANTHER" id="PTHR43132:SF2">
    <property type="entry name" value="ARSENICAL RESISTANCE OPERON REPRESSOR ARSR-RELATED"/>
    <property type="match status" value="1"/>
</dbReference>
<evidence type="ECO:0000256" key="1">
    <source>
        <dbReference type="ARBA" id="ARBA00023015"/>
    </source>
</evidence>
<proteinExistence type="predicted"/>
<protein>
    <submittedName>
        <fullName evidence="6">Winged helix-turn-helix transcriptional regulator</fullName>
    </submittedName>
</protein>
<dbReference type="Pfam" id="PF01022">
    <property type="entry name" value="HTH_5"/>
    <property type="match status" value="1"/>
</dbReference>
<accession>A0A7W4NN76</accession>
<dbReference type="PROSITE" id="PS50987">
    <property type="entry name" value="HTH_ARSR_2"/>
    <property type="match status" value="1"/>
</dbReference>
<evidence type="ECO:0000256" key="2">
    <source>
        <dbReference type="ARBA" id="ARBA00023125"/>
    </source>
</evidence>